<evidence type="ECO:0000313" key="2">
    <source>
        <dbReference type="EMBL" id="GFO33684.1"/>
    </source>
</evidence>
<proteinExistence type="predicted"/>
<feature type="region of interest" description="Disordered" evidence="1">
    <location>
        <begin position="1"/>
        <end position="24"/>
    </location>
</feature>
<dbReference type="EMBL" id="BLXT01006818">
    <property type="protein sequence ID" value="GFO33684.1"/>
    <property type="molecule type" value="Genomic_DNA"/>
</dbReference>
<organism evidence="2 3">
    <name type="scientific">Plakobranchus ocellatus</name>
    <dbReference type="NCBI Taxonomy" id="259542"/>
    <lineage>
        <taxon>Eukaryota</taxon>
        <taxon>Metazoa</taxon>
        <taxon>Spiralia</taxon>
        <taxon>Lophotrochozoa</taxon>
        <taxon>Mollusca</taxon>
        <taxon>Gastropoda</taxon>
        <taxon>Heterobranchia</taxon>
        <taxon>Euthyneura</taxon>
        <taxon>Panpulmonata</taxon>
        <taxon>Sacoglossa</taxon>
        <taxon>Placobranchoidea</taxon>
        <taxon>Plakobranchidae</taxon>
        <taxon>Plakobranchus</taxon>
    </lineage>
</organism>
<feature type="region of interest" description="Disordered" evidence="1">
    <location>
        <begin position="65"/>
        <end position="85"/>
    </location>
</feature>
<comment type="caution">
    <text evidence="2">The sequence shown here is derived from an EMBL/GenBank/DDBJ whole genome shotgun (WGS) entry which is preliminary data.</text>
</comment>
<evidence type="ECO:0000313" key="3">
    <source>
        <dbReference type="Proteomes" id="UP000735302"/>
    </source>
</evidence>
<sequence>MSVARSDPSDITKSRHGLAKRNRKKVEKTLKYGVLWIERSNRRGGQQSHWLSISILKFLFASRRSDGSSGRATKSEVRGSNPSPSQVNFLLLLSVHPGLNG</sequence>
<reference evidence="2 3" key="1">
    <citation type="journal article" date="2021" name="Elife">
        <title>Chloroplast acquisition without the gene transfer in kleptoplastic sea slugs, Plakobranchus ocellatus.</title>
        <authorList>
            <person name="Maeda T."/>
            <person name="Takahashi S."/>
            <person name="Yoshida T."/>
            <person name="Shimamura S."/>
            <person name="Takaki Y."/>
            <person name="Nagai Y."/>
            <person name="Toyoda A."/>
            <person name="Suzuki Y."/>
            <person name="Arimoto A."/>
            <person name="Ishii H."/>
            <person name="Satoh N."/>
            <person name="Nishiyama T."/>
            <person name="Hasebe M."/>
            <person name="Maruyama T."/>
            <person name="Minagawa J."/>
            <person name="Obokata J."/>
            <person name="Shigenobu S."/>
        </authorList>
    </citation>
    <scope>NUCLEOTIDE SEQUENCE [LARGE SCALE GENOMIC DNA]</scope>
</reference>
<dbReference type="AlphaFoldDB" id="A0AAV4CPB0"/>
<accession>A0AAV4CPB0</accession>
<evidence type="ECO:0000256" key="1">
    <source>
        <dbReference type="SAM" id="MobiDB-lite"/>
    </source>
</evidence>
<name>A0AAV4CPB0_9GAST</name>
<dbReference type="Proteomes" id="UP000735302">
    <property type="component" value="Unassembled WGS sequence"/>
</dbReference>
<feature type="compositionally biased region" description="Basic residues" evidence="1">
    <location>
        <begin position="14"/>
        <end position="24"/>
    </location>
</feature>
<protein>
    <submittedName>
        <fullName evidence="2">Uncharacterized protein</fullName>
    </submittedName>
</protein>
<keyword evidence="3" id="KW-1185">Reference proteome</keyword>
<gene>
    <name evidence="2" type="ORF">PoB_006018900</name>
</gene>